<dbReference type="InterPro" id="IPR018376">
    <property type="entry name" value="Enoyl-CoA_hyd/isom_CS"/>
</dbReference>
<dbReference type="SUPFAM" id="SSF52096">
    <property type="entry name" value="ClpP/crotonase"/>
    <property type="match status" value="1"/>
</dbReference>
<organism evidence="3 4">
    <name type="scientific">Nonomuraea insulae</name>
    <dbReference type="NCBI Taxonomy" id="1616787"/>
    <lineage>
        <taxon>Bacteria</taxon>
        <taxon>Bacillati</taxon>
        <taxon>Actinomycetota</taxon>
        <taxon>Actinomycetes</taxon>
        <taxon>Streptosporangiales</taxon>
        <taxon>Streptosporangiaceae</taxon>
        <taxon>Nonomuraea</taxon>
    </lineage>
</organism>
<accession>A0ABW1DAT7</accession>
<evidence type="ECO:0000256" key="2">
    <source>
        <dbReference type="RuleBase" id="RU003707"/>
    </source>
</evidence>
<dbReference type="Gene3D" id="3.90.226.10">
    <property type="entry name" value="2-enoyl-CoA Hydratase, Chain A, domain 1"/>
    <property type="match status" value="1"/>
</dbReference>
<dbReference type="CDD" id="cd06558">
    <property type="entry name" value="crotonase-like"/>
    <property type="match status" value="1"/>
</dbReference>
<dbReference type="Proteomes" id="UP001596058">
    <property type="component" value="Unassembled WGS sequence"/>
</dbReference>
<comment type="similarity">
    <text evidence="1 2">Belongs to the enoyl-CoA hydratase/isomerase family.</text>
</comment>
<dbReference type="PROSITE" id="PS00166">
    <property type="entry name" value="ENOYL_COA_HYDRATASE"/>
    <property type="match status" value="1"/>
</dbReference>
<dbReference type="PANTHER" id="PTHR11941">
    <property type="entry name" value="ENOYL-COA HYDRATASE-RELATED"/>
    <property type="match status" value="1"/>
</dbReference>
<dbReference type="Pfam" id="PF00378">
    <property type="entry name" value="ECH_1"/>
    <property type="match status" value="1"/>
</dbReference>
<dbReference type="InterPro" id="IPR001753">
    <property type="entry name" value="Enoyl-CoA_hydra/iso"/>
</dbReference>
<sequence>MSEVGLTAVAERVVLLETRRPPNNFFDEALLTDLADALLSLDDDDDVSCVVLCSQGKHFCAGAELRGVGAAGIRRIYRQAFRIFSARKPMVAAIQGAAVGGGLGLAMAADFRVAAPGARLTANFARLGFHHGFGLTVTLPRAVGHQRALELLYTGQAVNGERAVELGLCDRVADDPRAAAVEFAAQIAASAPLSVPAIRATMRRSMIADISAALDVEAGAQAALLGTPDFAEGISAAMEKRPPQFGRNHP</sequence>
<evidence type="ECO:0000313" key="3">
    <source>
        <dbReference type="EMBL" id="MFC5833958.1"/>
    </source>
</evidence>
<gene>
    <name evidence="3" type="ORF">ACFPZ3_59800</name>
</gene>
<dbReference type="InterPro" id="IPR029045">
    <property type="entry name" value="ClpP/crotonase-like_dom_sf"/>
</dbReference>
<evidence type="ECO:0000313" key="4">
    <source>
        <dbReference type="Proteomes" id="UP001596058"/>
    </source>
</evidence>
<reference evidence="4" key="1">
    <citation type="journal article" date="2019" name="Int. J. Syst. Evol. Microbiol.">
        <title>The Global Catalogue of Microorganisms (GCM) 10K type strain sequencing project: providing services to taxonomists for standard genome sequencing and annotation.</title>
        <authorList>
            <consortium name="The Broad Institute Genomics Platform"/>
            <consortium name="The Broad Institute Genome Sequencing Center for Infectious Disease"/>
            <person name="Wu L."/>
            <person name="Ma J."/>
        </authorList>
    </citation>
    <scope>NUCLEOTIDE SEQUENCE [LARGE SCALE GENOMIC DNA]</scope>
    <source>
        <strain evidence="4">CCUG 53903</strain>
    </source>
</reference>
<comment type="caution">
    <text evidence="3">The sequence shown here is derived from an EMBL/GenBank/DDBJ whole genome shotgun (WGS) entry which is preliminary data.</text>
</comment>
<protein>
    <submittedName>
        <fullName evidence="3">Enoyl-CoA hydratase/isomerase family protein</fullName>
    </submittedName>
</protein>
<keyword evidence="4" id="KW-1185">Reference proteome</keyword>
<name>A0ABW1DAT7_9ACTN</name>
<evidence type="ECO:0000256" key="1">
    <source>
        <dbReference type="ARBA" id="ARBA00005254"/>
    </source>
</evidence>
<dbReference type="EMBL" id="JBHSPA010000101">
    <property type="protein sequence ID" value="MFC5833958.1"/>
    <property type="molecule type" value="Genomic_DNA"/>
</dbReference>
<dbReference type="RefSeq" id="WP_379523378.1">
    <property type="nucleotide sequence ID" value="NZ_JBHSPA010000101.1"/>
</dbReference>
<proteinExistence type="inferred from homology"/>
<dbReference type="PANTHER" id="PTHR11941:SF54">
    <property type="entry name" value="ENOYL-COA HYDRATASE, MITOCHONDRIAL"/>
    <property type="match status" value="1"/>
</dbReference>